<evidence type="ECO:0000259" key="1">
    <source>
        <dbReference type="Pfam" id="PF04326"/>
    </source>
</evidence>
<dbReference type="Gene3D" id="3.30.950.30">
    <property type="entry name" value="Schlafen, AAA domain"/>
    <property type="match status" value="1"/>
</dbReference>
<dbReference type="Pfam" id="PF04326">
    <property type="entry name" value="SLFN_AlbA_2"/>
    <property type="match status" value="1"/>
</dbReference>
<accession>A0A842JBH8</accession>
<dbReference type="PANTHER" id="PTHR30595">
    <property type="entry name" value="GLPR-RELATED TRANSCRIPTIONAL REPRESSOR"/>
    <property type="match status" value="1"/>
</dbReference>
<dbReference type="AlphaFoldDB" id="A0A842JBH8"/>
<organism evidence="2 3">
    <name type="scientific">Gordonibacter massiliensis</name>
    <name type="common">ex Traore et al. 2017</name>
    <dbReference type="NCBI Taxonomy" id="1841863"/>
    <lineage>
        <taxon>Bacteria</taxon>
        <taxon>Bacillati</taxon>
        <taxon>Actinomycetota</taxon>
        <taxon>Coriobacteriia</taxon>
        <taxon>Eggerthellales</taxon>
        <taxon>Eggerthellaceae</taxon>
        <taxon>Gordonibacter</taxon>
    </lineage>
</organism>
<feature type="domain" description="Schlafen AlbA-2" evidence="1">
    <location>
        <begin position="5"/>
        <end position="119"/>
    </location>
</feature>
<comment type="caution">
    <text evidence="2">The sequence shown here is derived from an EMBL/GenBank/DDBJ whole genome shotgun (WGS) entry which is preliminary data.</text>
</comment>
<dbReference type="InterPro" id="IPR038461">
    <property type="entry name" value="Schlafen_AlbA_2_dom_sf"/>
</dbReference>
<evidence type="ECO:0000313" key="2">
    <source>
        <dbReference type="EMBL" id="MBC2889077.1"/>
    </source>
</evidence>
<gene>
    <name evidence="2" type="ORF">H7313_06905</name>
</gene>
<dbReference type="InterPro" id="IPR007421">
    <property type="entry name" value="Schlafen_AlbA_2_dom"/>
</dbReference>
<protein>
    <submittedName>
        <fullName evidence="2">Putative DNA binding domain-containing protein</fullName>
    </submittedName>
</protein>
<reference evidence="2 3" key="1">
    <citation type="submission" date="2020-08" db="EMBL/GenBank/DDBJ databases">
        <authorList>
            <person name="Liu C."/>
            <person name="Sun Q."/>
        </authorList>
    </citation>
    <scope>NUCLEOTIDE SEQUENCE [LARGE SCALE GENOMIC DNA]</scope>
    <source>
        <strain evidence="2 3">N22</strain>
    </source>
</reference>
<name>A0A842JBH8_9ACTN</name>
<proteinExistence type="predicted"/>
<dbReference type="PANTHER" id="PTHR30595:SF6">
    <property type="entry name" value="SCHLAFEN ALBA-2 DOMAIN-CONTAINING PROTEIN"/>
    <property type="match status" value="1"/>
</dbReference>
<dbReference type="RefSeq" id="WP_185904954.1">
    <property type="nucleotide sequence ID" value="NZ_JACMSE010000003.1"/>
</dbReference>
<dbReference type="Proteomes" id="UP000587396">
    <property type="component" value="Unassembled WGS sequence"/>
</dbReference>
<keyword evidence="3" id="KW-1185">Reference proteome</keyword>
<dbReference type="EMBL" id="JACMSE010000003">
    <property type="protein sequence ID" value="MBC2889077.1"/>
    <property type="molecule type" value="Genomic_DNA"/>
</dbReference>
<dbReference type="Gene3D" id="1.10.10.10">
    <property type="entry name" value="Winged helix-like DNA-binding domain superfamily/Winged helix DNA-binding domain"/>
    <property type="match status" value="1"/>
</dbReference>
<dbReference type="Pfam" id="PF13749">
    <property type="entry name" value="HATPase_c_4"/>
    <property type="match status" value="1"/>
</dbReference>
<dbReference type="Gene3D" id="3.30.565.60">
    <property type="match status" value="1"/>
</dbReference>
<sequence>MVFTEGPKVELKRRYVESVRKEIVAFANAEGGVLYLGVEDDGEVCGLDDPQMVEGQVNSVIHDAIAPDLSMFAEARVEQVEDVGIVVVEVQRGPDRPYYLKSKGLLPEGVFVRRGTCAQPLPRDGIRAMIRETCRDSFEQARSLNQDLTFFSAQKIFSDAKIEFGENQMRTLGIKGADGVFSNLAYLLSDQCAEGLKIAKFEGDGKNEFVTRREYEGSMLSQILDALEFLDMANNVRAWFSGKPERTEVRDYPPVAIRETLLNALVHRDYGIAGPVIVNLYESSCEVVSPGSLAPGVTRESALAGVSVSRNPGLASVLYRLHWIEAFGTGIRKTRDGYAGFSRKPDYEFLDGAVKVTLPNMNAETSGSSSQVRYYVTSFHELGPDQRVVMDALDPGVAISKKEVAARTGFSEPKTARILKGLSEKGHLKTYGNTRGKRYEKPLDGSS</sequence>
<dbReference type="InterPro" id="IPR036388">
    <property type="entry name" value="WH-like_DNA-bd_sf"/>
</dbReference>
<dbReference type="InterPro" id="IPR038475">
    <property type="entry name" value="RecG_C_sf"/>
</dbReference>
<evidence type="ECO:0000313" key="3">
    <source>
        <dbReference type="Proteomes" id="UP000587396"/>
    </source>
</evidence>